<evidence type="ECO:0000313" key="3">
    <source>
        <dbReference type="Proteomes" id="UP000253908"/>
    </source>
</evidence>
<dbReference type="EMBL" id="CP024848">
    <property type="protein sequence ID" value="AXI08021.1"/>
    <property type="molecule type" value="Genomic_DNA"/>
</dbReference>
<dbReference type="Pfam" id="PF03413">
    <property type="entry name" value="PepSY"/>
    <property type="match status" value="2"/>
</dbReference>
<gene>
    <name evidence="2" type="ORF">CUC15_03065</name>
</gene>
<name>A0A345PDE1_9BACI</name>
<dbReference type="InterPro" id="IPR025711">
    <property type="entry name" value="PepSY"/>
</dbReference>
<evidence type="ECO:0000313" key="2">
    <source>
        <dbReference type="EMBL" id="AXI08021.1"/>
    </source>
</evidence>
<protein>
    <recommendedName>
        <fullName evidence="1">PepSY domain-containing protein</fullName>
    </recommendedName>
</protein>
<dbReference type="KEGG" id="ocn:CUC15_03065"/>
<feature type="domain" description="PepSY" evidence="1">
    <location>
        <begin position="34"/>
        <end position="90"/>
    </location>
</feature>
<proteinExistence type="predicted"/>
<feature type="domain" description="PepSY" evidence="1">
    <location>
        <begin position="122"/>
        <end position="178"/>
    </location>
</feature>
<dbReference type="Proteomes" id="UP000253908">
    <property type="component" value="Chromosome"/>
</dbReference>
<organism evidence="2 3">
    <name type="scientific">Oceanobacillus zhaokaii</name>
    <dbReference type="NCBI Taxonomy" id="2052660"/>
    <lineage>
        <taxon>Bacteria</taxon>
        <taxon>Bacillati</taxon>
        <taxon>Bacillota</taxon>
        <taxon>Bacilli</taxon>
        <taxon>Bacillales</taxon>
        <taxon>Bacillaceae</taxon>
        <taxon>Oceanobacillus</taxon>
    </lineage>
</organism>
<evidence type="ECO:0000259" key="1">
    <source>
        <dbReference type="Pfam" id="PF03413"/>
    </source>
</evidence>
<dbReference type="Gene3D" id="3.10.450.40">
    <property type="match status" value="2"/>
</dbReference>
<keyword evidence="3" id="KW-1185">Reference proteome</keyword>
<dbReference type="AlphaFoldDB" id="A0A345PDE1"/>
<reference evidence="3" key="1">
    <citation type="submission" date="2017-11" db="EMBL/GenBank/DDBJ databases">
        <authorList>
            <person name="Zhu W."/>
        </authorList>
    </citation>
    <scope>NUCLEOTIDE SEQUENCE [LARGE SCALE GENOMIC DNA]</scope>
    <source>
        <strain evidence="3">160</strain>
    </source>
</reference>
<accession>A0A345PDE1</accession>
<dbReference type="RefSeq" id="WP_114915314.1">
    <property type="nucleotide sequence ID" value="NZ_CP024848.1"/>
</dbReference>
<dbReference type="OrthoDB" id="5361545at2"/>
<sequence length="184" mass="20396">MKKKVGIVVASLVGIGLLGFGVYQTDAAPADPQLSSAEVRELVLAQHSGEITEFELEKDFNKAVYEVEVISDGIEYDLRLDGDSGEVLRTKEKELAEQVEFTDDDSDGLDEVKNENQANGEKINLQKAEEIALNEFPGTVNQLELDEDDDRLIYEVEISNGKEEAEIEIDAFTGNILELDTDRD</sequence>